<protein>
    <submittedName>
        <fullName evidence="2">Putative secreted protein</fullName>
    </submittedName>
</protein>
<feature type="compositionally biased region" description="Low complexity" evidence="1">
    <location>
        <begin position="1"/>
        <end position="12"/>
    </location>
</feature>
<reference evidence="2" key="1">
    <citation type="submission" date="2019-04" db="EMBL/GenBank/DDBJ databases">
        <title>An insight into the mialome of Ixodes scapularis.</title>
        <authorList>
            <person name="Ribeiro J.M."/>
            <person name="Mather T.N."/>
            <person name="Karim S."/>
        </authorList>
    </citation>
    <scope>NUCLEOTIDE SEQUENCE</scope>
</reference>
<feature type="region of interest" description="Disordered" evidence="1">
    <location>
        <begin position="1"/>
        <end position="59"/>
    </location>
</feature>
<proteinExistence type="predicted"/>
<dbReference type="AlphaFoldDB" id="A0A4D5S130"/>
<accession>A0A4D5S130</accession>
<organism evidence="2">
    <name type="scientific">Ixodes scapularis</name>
    <name type="common">Black-legged tick</name>
    <name type="synonym">Deer tick</name>
    <dbReference type="NCBI Taxonomy" id="6945"/>
    <lineage>
        <taxon>Eukaryota</taxon>
        <taxon>Metazoa</taxon>
        <taxon>Ecdysozoa</taxon>
        <taxon>Arthropoda</taxon>
        <taxon>Chelicerata</taxon>
        <taxon>Arachnida</taxon>
        <taxon>Acari</taxon>
        <taxon>Parasitiformes</taxon>
        <taxon>Ixodida</taxon>
        <taxon>Ixodoidea</taxon>
        <taxon>Ixodidae</taxon>
        <taxon>Ixodinae</taxon>
        <taxon>Ixodes</taxon>
    </lineage>
</organism>
<sequence length="87" mass="9696">MRSASAATPAASVPGAMCLATTRTPRTAARTVQTTTAVGDTRSTENSRHQQRRPPVSWSRKTTIWLGDSRHFRKRNGSWRKRSTTLK</sequence>
<evidence type="ECO:0000256" key="1">
    <source>
        <dbReference type="SAM" id="MobiDB-lite"/>
    </source>
</evidence>
<feature type="compositionally biased region" description="Low complexity" evidence="1">
    <location>
        <begin position="20"/>
        <end position="37"/>
    </location>
</feature>
<name>A0A4D5S130_IXOSC</name>
<dbReference type="EMBL" id="GHJT01009237">
    <property type="protein sequence ID" value="MOY43208.1"/>
    <property type="molecule type" value="Transcribed_RNA"/>
</dbReference>
<evidence type="ECO:0000313" key="2">
    <source>
        <dbReference type="EMBL" id="MOY43208.1"/>
    </source>
</evidence>